<feature type="compositionally biased region" description="Polar residues" evidence="17">
    <location>
        <begin position="827"/>
        <end position="836"/>
    </location>
</feature>
<keyword evidence="22" id="KW-1185">Reference proteome</keyword>
<sequence>MLRGGIYMSTKHRKREDAAKIRSNSAASSEKGKPQAEIQHARTQQDAQDGQAAHDKENGTKDRNAVTSSPSRAPTLPKTQEIRSTQHTSSTRDKLVGQAANGSIQLHKDRVDPETLRIQYWRQRRKVFLRHISRKYMRQARQDSQRTMRRFWVVLGSVVAALLVIFLSVSGTGAYLTYQFYSDTQSKYVPRVVNLRDLLPRDNLKVYDSKGVIIGQLTDQGMHTAVQLQDVSQDLQNATVAIEDKNFWTNPGIDIPRIIQAAISDLSHGRVVEGGSTITQQLIKRLVVGNQTSLIRKLEEVMLTPSVNSQYTKRDILEMYLNSIFYGEQAYGVDAAATVFFGLQDKPGKPASSQLDLAQAAMLAGLPQSPYSYDPRIYPEAAQARFEQVLSAMYTQGYITNAQRLDALKEGQSSHFFKRPDLTNRAPHFFNFVLRQLEQEYHLKRNQLSRSDMQVYTTLDIGLQDKILQIARNHIDQIRDTNHVTNAAEVLIDFHTGAIRSLLGSIDYNDESIDGQFDVATQAYRQPGSSYKPFVYVTAFKEGSSPAQAIDDASLTINLPGSNPPTFTPHNYDMKYHGHMTLRCALQNSLNIPAVKVLQHAGIAASMQTAHDMGVSSYEGTPGYSLVLGGLGVRLIDETSAYGTFANGGVHVPYYAIQKIVFANTHNTIEHAANPGKRAISKQLAYMMTSVLSDNDSRLPEFFDCNVLQLYSNSQQECRLGDRGTVRPSAAKTGTTTDFRDNWTLGYTTDYVLGVWAGNDDNTPMSNVTGVDGAGPLWHDAMLEAEQGHPIRNFTNPGGLERATVTYADGVTTTDWFMPGTEPKFTPNLQPTPNGTDDQDTSLLPDLLDVNSTSSQQAQFQQFNAKVPGPYCPSSYSFAFPPPGGSSSGSDGWW</sequence>
<feature type="region of interest" description="Disordered" evidence="17">
    <location>
        <begin position="1"/>
        <end position="101"/>
    </location>
</feature>
<evidence type="ECO:0000256" key="8">
    <source>
        <dbReference type="ARBA" id="ARBA00022679"/>
    </source>
</evidence>
<keyword evidence="5" id="KW-0121">Carboxypeptidase</keyword>
<keyword evidence="11" id="KW-0573">Peptidoglycan synthesis</keyword>
<keyword evidence="10" id="KW-0133">Cell shape</keyword>
<keyword evidence="13" id="KW-0511">Multifunctional enzyme</keyword>
<dbReference type="InterPro" id="IPR001264">
    <property type="entry name" value="Glyco_trans_51"/>
</dbReference>
<keyword evidence="6" id="KW-0645">Protease</keyword>
<comment type="similarity">
    <text evidence="2">In the C-terminal section; belongs to the transpeptidase family.</text>
</comment>
<accession>A0A4P6JY56</accession>
<evidence type="ECO:0000256" key="7">
    <source>
        <dbReference type="ARBA" id="ARBA00022676"/>
    </source>
</evidence>
<evidence type="ECO:0000256" key="17">
    <source>
        <dbReference type="SAM" id="MobiDB-lite"/>
    </source>
</evidence>
<dbReference type="InterPro" id="IPR050396">
    <property type="entry name" value="Glycosyltr_51/Transpeptidase"/>
</dbReference>
<evidence type="ECO:0000313" key="22">
    <source>
        <dbReference type="Proteomes" id="UP000290365"/>
    </source>
</evidence>
<dbReference type="GO" id="GO:0006508">
    <property type="term" value="P:proteolysis"/>
    <property type="evidence" value="ECO:0007669"/>
    <property type="project" value="UniProtKB-KW"/>
</dbReference>
<evidence type="ECO:0000313" key="21">
    <source>
        <dbReference type="EMBL" id="QBD80728.1"/>
    </source>
</evidence>
<dbReference type="GO" id="GO:0008360">
    <property type="term" value="P:regulation of cell shape"/>
    <property type="evidence" value="ECO:0007669"/>
    <property type="project" value="UniProtKB-KW"/>
</dbReference>
<dbReference type="EMBL" id="CP035758">
    <property type="protein sequence ID" value="QBD80728.1"/>
    <property type="molecule type" value="Genomic_DNA"/>
</dbReference>
<keyword evidence="14" id="KW-0961">Cell wall biogenesis/degradation</keyword>
<dbReference type="GO" id="GO:0008955">
    <property type="term" value="F:peptidoglycan glycosyltransferase activity"/>
    <property type="evidence" value="ECO:0007669"/>
    <property type="project" value="UniProtKB-EC"/>
</dbReference>
<evidence type="ECO:0000256" key="6">
    <source>
        <dbReference type="ARBA" id="ARBA00022670"/>
    </source>
</evidence>
<evidence type="ECO:0000256" key="16">
    <source>
        <dbReference type="ARBA" id="ARBA00049902"/>
    </source>
</evidence>
<dbReference type="SUPFAM" id="SSF56601">
    <property type="entry name" value="beta-lactamase/transpeptidase-like"/>
    <property type="match status" value="1"/>
</dbReference>
<dbReference type="InterPro" id="IPR023346">
    <property type="entry name" value="Lysozyme-like_dom_sf"/>
</dbReference>
<dbReference type="GO" id="GO:0005886">
    <property type="term" value="C:plasma membrane"/>
    <property type="evidence" value="ECO:0007669"/>
    <property type="project" value="UniProtKB-SubCell"/>
</dbReference>
<keyword evidence="4" id="KW-1003">Cell membrane</keyword>
<keyword evidence="9" id="KW-0378">Hydrolase</keyword>
<feature type="transmembrane region" description="Helical" evidence="18">
    <location>
        <begin position="151"/>
        <end position="178"/>
    </location>
</feature>
<reference evidence="21 22" key="1">
    <citation type="submission" date="2019-01" db="EMBL/GenBank/DDBJ databases">
        <title>Ktedonosporobacter rubrisoli SCAWS-G2.</title>
        <authorList>
            <person name="Huang Y."/>
            <person name="Yan B."/>
        </authorList>
    </citation>
    <scope>NUCLEOTIDE SEQUENCE [LARGE SCALE GENOMIC DNA]</scope>
    <source>
        <strain evidence="21 22">SCAWS-G2</strain>
    </source>
</reference>
<feature type="region of interest" description="Disordered" evidence="17">
    <location>
        <begin position="823"/>
        <end position="845"/>
    </location>
</feature>
<feature type="domain" description="Penicillin-binding protein transpeptidase" evidence="19">
    <location>
        <begin position="490"/>
        <end position="748"/>
    </location>
</feature>
<protein>
    <submittedName>
        <fullName evidence="21">Uncharacterized protein</fullName>
    </submittedName>
</protein>
<dbReference type="AlphaFoldDB" id="A0A4P6JY56"/>
<keyword evidence="12 18" id="KW-0472">Membrane</keyword>
<evidence type="ECO:0000256" key="10">
    <source>
        <dbReference type="ARBA" id="ARBA00022960"/>
    </source>
</evidence>
<dbReference type="Gene3D" id="1.10.3810.10">
    <property type="entry name" value="Biosynthetic peptidoglycan transglycosylase-like"/>
    <property type="match status" value="1"/>
</dbReference>
<evidence type="ECO:0000259" key="20">
    <source>
        <dbReference type="Pfam" id="PF00912"/>
    </source>
</evidence>
<comment type="catalytic activity">
    <reaction evidence="15">
        <text>Preferential cleavage: (Ac)2-L-Lys-D-Ala-|-D-Ala. Also transpeptidation of peptidyl-alanyl moieties that are N-acyl substituents of D-alanine.</text>
        <dbReference type="EC" id="3.4.16.4"/>
    </reaction>
</comment>
<evidence type="ECO:0000256" key="4">
    <source>
        <dbReference type="ARBA" id="ARBA00022475"/>
    </source>
</evidence>
<comment type="similarity">
    <text evidence="3">In the N-terminal section; belongs to the glycosyltransferase 51 family.</text>
</comment>
<feature type="compositionally biased region" description="Basic and acidic residues" evidence="17">
    <location>
        <begin position="52"/>
        <end position="64"/>
    </location>
</feature>
<dbReference type="PANTHER" id="PTHR32282">
    <property type="entry name" value="BINDING PROTEIN TRANSPEPTIDASE, PUTATIVE-RELATED"/>
    <property type="match status" value="1"/>
</dbReference>
<evidence type="ECO:0000256" key="9">
    <source>
        <dbReference type="ARBA" id="ARBA00022801"/>
    </source>
</evidence>
<comment type="catalytic activity">
    <reaction evidence="16">
        <text>[GlcNAc-(1-&gt;4)-Mur2Ac(oyl-L-Ala-gamma-D-Glu-L-Lys-D-Ala-D-Ala)](n)-di-trans,octa-cis-undecaprenyl diphosphate + beta-D-GlcNAc-(1-&gt;4)-Mur2Ac(oyl-L-Ala-gamma-D-Glu-L-Lys-D-Ala-D-Ala)-di-trans,octa-cis-undecaprenyl diphosphate = [GlcNAc-(1-&gt;4)-Mur2Ac(oyl-L-Ala-gamma-D-Glu-L-Lys-D-Ala-D-Ala)](n+1)-di-trans,octa-cis-undecaprenyl diphosphate + di-trans,octa-cis-undecaprenyl diphosphate + H(+)</text>
        <dbReference type="Rhea" id="RHEA:23708"/>
        <dbReference type="Rhea" id="RHEA-COMP:9602"/>
        <dbReference type="Rhea" id="RHEA-COMP:9603"/>
        <dbReference type="ChEBI" id="CHEBI:15378"/>
        <dbReference type="ChEBI" id="CHEBI:58405"/>
        <dbReference type="ChEBI" id="CHEBI:60033"/>
        <dbReference type="ChEBI" id="CHEBI:78435"/>
        <dbReference type="EC" id="2.4.99.28"/>
    </reaction>
</comment>
<evidence type="ECO:0000256" key="1">
    <source>
        <dbReference type="ARBA" id="ARBA00004236"/>
    </source>
</evidence>
<dbReference type="KEGG" id="kbs:EPA93_34065"/>
<dbReference type="GO" id="GO:0008658">
    <property type="term" value="F:penicillin binding"/>
    <property type="evidence" value="ECO:0007669"/>
    <property type="project" value="InterPro"/>
</dbReference>
<keyword evidence="7" id="KW-0328">Glycosyltransferase</keyword>
<name>A0A4P6JY56_KTERU</name>
<evidence type="ECO:0000256" key="13">
    <source>
        <dbReference type="ARBA" id="ARBA00023268"/>
    </source>
</evidence>
<dbReference type="Proteomes" id="UP000290365">
    <property type="component" value="Chromosome"/>
</dbReference>
<proteinExistence type="inferred from homology"/>
<evidence type="ECO:0000256" key="18">
    <source>
        <dbReference type="SAM" id="Phobius"/>
    </source>
</evidence>
<dbReference type="InterPro" id="IPR012338">
    <property type="entry name" value="Beta-lactam/transpept-like"/>
</dbReference>
<dbReference type="OrthoDB" id="9766909at2"/>
<dbReference type="GO" id="GO:0071555">
    <property type="term" value="P:cell wall organization"/>
    <property type="evidence" value="ECO:0007669"/>
    <property type="project" value="UniProtKB-KW"/>
</dbReference>
<keyword evidence="18" id="KW-0812">Transmembrane</keyword>
<keyword evidence="8" id="KW-0808">Transferase</keyword>
<dbReference type="Pfam" id="PF00905">
    <property type="entry name" value="Transpeptidase"/>
    <property type="match status" value="1"/>
</dbReference>
<evidence type="ECO:0000259" key="19">
    <source>
        <dbReference type="Pfam" id="PF00905"/>
    </source>
</evidence>
<evidence type="ECO:0000256" key="14">
    <source>
        <dbReference type="ARBA" id="ARBA00023316"/>
    </source>
</evidence>
<dbReference type="GO" id="GO:0030288">
    <property type="term" value="C:outer membrane-bounded periplasmic space"/>
    <property type="evidence" value="ECO:0007669"/>
    <property type="project" value="TreeGrafter"/>
</dbReference>
<dbReference type="GO" id="GO:0009002">
    <property type="term" value="F:serine-type D-Ala-D-Ala carboxypeptidase activity"/>
    <property type="evidence" value="ECO:0007669"/>
    <property type="project" value="UniProtKB-EC"/>
</dbReference>
<dbReference type="InterPro" id="IPR001460">
    <property type="entry name" value="PCN-bd_Tpept"/>
</dbReference>
<evidence type="ECO:0000256" key="3">
    <source>
        <dbReference type="ARBA" id="ARBA00007739"/>
    </source>
</evidence>
<dbReference type="FunFam" id="1.10.3810.10:FF:000001">
    <property type="entry name" value="Penicillin-binding protein 1A"/>
    <property type="match status" value="1"/>
</dbReference>
<dbReference type="InterPro" id="IPR036950">
    <property type="entry name" value="PBP_transglycosylase"/>
</dbReference>
<dbReference type="PANTHER" id="PTHR32282:SF11">
    <property type="entry name" value="PENICILLIN-BINDING PROTEIN 1B"/>
    <property type="match status" value="1"/>
</dbReference>
<keyword evidence="18" id="KW-1133">Transmembrane helix</keyword>
<dbReference type="SUPFAM" id="SSF53955">
    <property type="entry name" value="Lysozyme-like"/>
    <property type="match status" value="1"/>
</dbReference>
<comment type="subcellular location">
    <subcellularLocation>
        <location evidence="1">Cell membrane</location>
    </subcellularLocation>
</comment>
<evidence type="ECO:0000256" key="5">
    <source>
        <dbReference type="ARBA" id="ARBA00022645"/>
    </source>
</evidence>
<evidence type="ECO:0000256" key="15">
    <source>
        <dbReference type="ARBA" id="ARBA00034000"/>
    </source>
</evidence>
<evidence type="ECO:0000256" key="12">
    <source>
        <dbReference type="ARBA" id="ARBA00023136"/>
    </source>
</evidence>
<dbReference type="Gene3D" id="3.40.710.10">
    <property type="entry name" value="DD-peptidase/beta-lactamase superfamily"/>
    <property type="match status" value="1"/>
</dbReference>
<feature type="domain" description="Glycosyl transferase family 51" evidence="20">
    <location>
        <begin position="212"/>
        <end position="393"/>
    </location>
</feature>
<gene>
    <name evidence="21" type="ORF">EPA93_34065</name>
</gene>
<evidence type="ECO:0000256" key="11">
    <source>
        <dbReference type="ARBA" id="ARBA00022984"/>
    </source>
</evidence>
<dbReference type="Pfam" id="PF00912">
    <property type="entry name" value="Transgly"/>
    <property type="match status" value="1"/>
</dbReference>
<dbReference type="GO" id="GO:0009252">
    <property type="term" value="P:peptidoglycan biosynthetic process"/>
    <property type="evidence" value="ECO:0007669"/>
    <property type="project" value="UniProtKB-KW"/>
</dbReference>
<organism evidence="21 22">
    <name type="scientific">Ktedonosporobacter rubrisoli</name>
    <dbReference type="NCBI Taxonomy" id="2509675"/>
    <lineage>
        <taxon>Bacteria</taxon>
        <taxon>Bacillati</taxon>
        <taxon>Chloroflexota</taxon>
        <taxon>Ktedonobacteria</taxon>
        <taxon>Ktedonobacterales</taxon>
        <taxon>Ktedonosporobacteraceae</taxon>
        <taxon>Ktedonosporobacter</taxon>
    </lineage>
</organism>
<evidence type="ECO:0000256" key="2">
    <source>
        <dbReference type="ARBA" id="ARBA00007090"/>
    </source>
</evidence>